<dbReference type="InterPro" id="IPR011257">
    <property type="entry name" value="DNA_glycosylase"/>
</dbReference>
<dbReference type="CDD" id="cd00056">
    <property type="entry name" value="ENDO3c"/>
    <property type="match status" value="1"/>
</dbReference>
<evidence type="ECO:0000256" key="6">
    <source>
        <dbReference type="ARBA" id="ARBA00023004"/>
    </source>
</evidence>
<feature type="region of interest" description="Disordered" evidence="10">
    <location>
        <begin position="326"/>
        <end position="430"/>
    </location>
</feature>
<dbReference type="GO" id="GO:0006284">
    <property type="term" value="P:base-excision repair"/>
    <property type="evidence" value="ECO:0007669"/>
    <property type="project" value="InterPro"/>
</dbReference>
<feature type="compositionally biased region" description="Basic residues" evidence="10">
    <location>
        <begin position="607"/>
        <end position="616"/>
    </location>
</feature>
<dbReference type="InterPro" id="IPR003651">
    <property type="entry name" value="Endonuclease3_FeS-loop_motif"/>
</dbReference>
<feature type="domain" description="HhH-GPD" evidence="11">
    <location>
        <begin position="737"/>
        <end position="891"/>
    </location>
</feature>
<dbReference type="PANTHER" id="PTHR46213:SF24">
    <property type="entry name" value="HHH-GPD DOMAIN-CONTAINING PROTEIN"/>
    <property type="match status" value="1"/>
</dbReference>
<dbReference type="SMART" id="SM00478">
    <property type="entry name" value="ENDO3c"/>
    <property type="match status" value="1"/>
</dbReference>
<comment type="similarity">
    <text evidence="3">Belongs to the DNA glycosylase family. DEMETER subfamily.</text>
</comment>
<evidence type="ECO:0000256" key="8">
    <source>
        <dbReference type="ARBA" id="ARBA00023125"/>
    </source>
</evidence>
<evidence type="ECO:0000256" key="4">
    <source>
        <dbReference type="ARBA" id="ARBA00022485"/>
    </source>
</evidence>
<keyword evidence="9" id="KW-0539">Nucleus</keyword>
<protein>
    <recommendedName>
        <fullName evidence="11">HhH-GPD domain-containing protein</fullName>
    </recommendedName>
</protein>
<dbReference type="GO" id="GO:0046872">
    <property type="term" value="F:metal ion binding"/>
    <property type="evidence" value="ECO:0007669"/>
    <property type="project" value="UniProtKB-KW"/>
</dbReference>
<dbReference type="GO" id="GO:0051539">
    <property type="term" value="F:4 iron, 4 sulfur cluster binding"/>
    <property type="evidence" value="ECO:0007669"/>
    <property type="project" value="UniProtKB-KW"/>
</dbReference>
<dbReference type="SUPFAM" id="SSF48150">
    <property type="entry name" value="DNA-glycosylase"/>
    <property type="match status" value="1"/>
</dbReference>
<dbReference type="InterPro" id="IPR028924">
    <property type="entry name" value="Perm-CXXC"/>
</dbReference>
<dbReference type="SMART" id="SM00525">
    <property type="entry name" value="FES"/>
    <property type="match status" value="1"/>
</dbReference>
<dbReference type="Pfam" id="PF15629">
    <property type="entry name" value="Perm-CXXC"/>
    <property type="match status" value="1"/>
</dbReference>
<reference evidence="12 13" key="1">
    <citation type="submission" date="2024-01" db="EMBL/GenBank/DDBJ databases">
        <title>The genomes of 5 underutilized Papilionoideae crops provide insights into root nodulation and disease resistanc.</title>
        <authorList>
            <person name="Yuan L."/>
        </authorList>
    </citation>
    <scope>NUCLEOTIDE SEQUENCE [LARGE SCALE GENOMIC DNA]</scope>
    <source>
        <strain evidence="12">ZHUSHIDOU_FW_LH</strain>
        <tissue evidence="12">Leaf</tissue>
    </source>
</reference>
<dbReference type="InterPro" id="IPR028925">
    <property type="entry name" value="RRM_DME"/>
</dbReference>
<organism evidence="12 13">
    <name type="scientific">Crotalaria pallida</name>
    <name type="common">Smooth rattlebox</name>
    <name type="synonym">Crotalaria striata</name>
    <dbReference type="NCBI Taxonomy" id="3830"/>
    <lineage>
        <taxon>Eukaryota</taxon>
        <taxon>Viridiplantae</taxon>
        <taxon>Streptophyta</taxon>
        <taxon>Embryophyta</taxon>
        <taxon>Tracheophyta</taxon>
        <taxon>Spermatophyta</taxon>
        <taxon>Magnoliopsida</taxon>
        <taxon>eudicotyledons</taxon>
        <taxon>Gunneridae</taxon>
        <taxon>Pentapetalae</taxon>
        <taxon>rosids</taxon>
        <taxon>fabids</taxon>
        <taxon>Fabales</taxon>
        <taxon>Fabaceae</taxon>
        <taxon>Papilionoideae</taxon>
        <taxon>50 kb inversion clade</taxon>
        <taxon>genistoids sensu lato</taxon>
        <taxon>core genistoids</taxon>
        <taxon>Crotalarieae</taxon>
        <taxon>Crotalaria</taxon>
    </lineage>
</organism>
<dbReference type="GO" id="GO:0005634">
    <property type="term" value="C:nucleus"/>
    <property type="evidence" value="ECO:0007669"/>
    <property type="project" value="UniProtKB-SubCell"/>
</dbReference>
<dbReference type="GO" id="GO:0141166">
    <property type="term" value="P:chromosomal 5-methylcytosine DNA demethylation pathway"/>
    <property type="evidence" value="ECO:0007669"/>
    <property type="project" value="InterPro"/>
</dbReference>
<feature type="compositionally biased region" description="Polar residues" evidence="10">
    <location>
        <begin position="643"/>
        <end position="662"/>
    </location>
</feature>
<dbReference type="Proteomes" id="UP001372338">
    <property type="component" value="Unassembled WGS sequence"/>
</dbReference>
<keyword evidence="5" id="KW-0479">Metal-binding</keyword>
<comment type="caution">
    <text evidence="12">The sequence shown here is derived from an EMBL/GenBank/DDBJ whole genome shotgun (WGS) entry which is preliminary data.</text>
</comment>
<evidence type="ECO:0000256" key="2">
    <source>
        <dbReference type="ARBA" id="ARBA00004123"/>
    </source>
</evidence>
<evidence type="ECO:0000256" key="3">
    <source>
        <dbReference type="ARBA" id="ARBA00005646"/>
    </source>
</evidence>
<dbReference type="EMBL" id="JAYWIO010000004">
    <property type="protein sequence ID" value="KAK7268435.1"/>
    <property type="molecule type" value="Genomic_DNA"/>
</dbReference>
<keyword evidence="13" id="KW-1185">Reference proteome</keyword>
<dbReference type="GO" id="GO:0019104">
    <property type="term" value="F:DNA N-glycosylase activity"/>
    <property type="evidence" value="ECO:0007669"/>
    <property type="project" value="InterPro"/>
</dbReference>
<proteinExistence type="inferred from homology"/>
<evidence type="ECO:0000256" key="1">
    <source>
        <dbReference type="ARBA" id="ARBA00001966"/>
    </source>
</evidence>
<evidence type="ECO:0000259" key="11">
    <source>
        <dbReference type="SMART" id="SM00478"/>
    </source>
</evidence>
<dbReference type="Pfam" id="PF15628">
    <property type="entry name" value="RRM_DME"/>
    <property type="match status" value="1"/>
</dbReference>
<sequence length="1213" mass="136301">MSTHKNTCFGIVCWITVLLTSVSMFQHLKHIIQSFMPEGGEYFSFSNMMLCCNVAAATVRNGLKGFWKVESGQWSEAGEILSMLKCCCNSIFYADNNAIENKYVLSCTAEFNRWKNNALKFEFSFSSSKYYSVGISFENFGKQLLGQDGQFANSNAWAPVDPQRLILGRPNHPMPDWQANQTRRANFQEMLLNHNANRIAAANRTLESSINLAARNPLLPKFHPLGSSGTFYPGHSYPKYNLNNVPITEANAPATATATFTNSFQSTPVKMDQLKFAGNQFHTIAESSSQTKDKQENLVSSKEKGIHEYCNELLQQIVDSSPAAISTACGDQKDSDSVIHGEGSGLGIDLNKTPDPKAHIRRKHRPKVIRERKPTRKPNLQKNEVTENPPKKRKYVRRTAKTPQADVITETNDSAIPTRKSSRKSLNFDLEKSGNEGQCRIVGQKEIQINKDHEKDFSSTSDNKAAEMLRGENVRHGTNSVLLIGQQDELPVGNQQSRNTDNITLQMNEKRTNAFSQGRKHSVSFSLVTEKGPTQGNSGCMPQYIQAEELRKFLLQSETSRISQNTKELICQSAYQSLSDIPSNSIEEKGSKRKHSSVDSEIDSAKTPKRTKKTLPRKVDGRSSSQIISKDESQKVRRKGKEVSQSQQSQPNEETPDSSTKSEIACRLSSLMISKMEGQSALVLYKGDGTIVPYKDAKKQKPKPKVDLDPQTERMWKLLMGKEGSSSIDGTDEEKELWEKERIVFRGRADSFIARMHLVQVRHASVQEISDTIKGRGMNNMLADRIKEFLNRVVNDHGSLDLEWLRHVPPDKVKDYLLSIRGLGLKSVECVRLLTLHHVAFPVDTNVGRIAVRLGWVPLQPLPESLQIHLLDQYPILEYELHYQMITFGKVFCTKTNPNCNACPMQAECRHFASAFASARLALPGPEEKGIVAMPVPIAAGRNPSMNVNSLYLPPPGNYFISEASPKRVQWEPIIELPKSPVRDLSAELAISDMEDFGEDPDETSSIESNSDEQKLWECMECCEGDDMSKALVVLTSHFASIPAQKLKYVSRLRTEHQVYELPDSHRLLEKMDKREPDDPSPYLLAIWAPGETANSTKLPERRCGSQDSGNLCNDKTCFSCNSIREADSRIVRGTILLFADHASSIEPINIPREWIWNLPRRTVYFGTSVASIFRGFVCVRGFDQQTRAPRPLVSRLHNVEKRAVKPKTNKKK</sequence>
<dbReference type="PANTHER" id="PTHR46213">
    <property type="entry name" value="TRANSCRIPTIONAL ACTIVATOR DEMETER"/>
    <property type="match status" value="1"/>
</dbReference>
<evidence type="ECO:0000313" key="12">
    <source>
        <dbReference type="EMBL" id="KAK7268435.1"/>
    </source>
</evidence>
<evidence type="ECO:0000256" key="10">
    <source>
        <dbReference type="SAM" id="MobiDB-lite"/>
    </source>
</evidence>
<dbReference type="InterPro" id="IPR023170">
    <property type="entry name" value="HhH_base_excis_C"/>
</dbReference>
<dbReference type="GO" id="GO:0035514">
    <property type="term" value="F:DNA demethylase activity"/>
    <property type="evidence" value="ECO:0007669"/>
    <property type="project" value="InterPro"/>
</dbReference>
<dbReference type="Gene3D" id="1.10.1670.10">
    <property type="entry name" value="Helix-hairpin-Helix base-excision DNA repair enzymes (C-terminal)"/>
    <property type="match status" value="1"/>
</dbReference>
<name>A0AAN9I988_CROPI</name>
<evidence type="ECO:0000256" key="9">
    <source>
        <dbReference type="ARBA" id="ARBA00023242"/>
    </source>
</evidence>
<evidence type="ECO:0000313" key="13">
    <source>
        <dbReference type="Proteomes" id="UP001372338"/>
    </source>
</evidence>
<gene>
    <name evidence="12" type="ORF">RIF29_21133</name>
</gene>
<feature type="compositionally biased region" description="Basic residues" evidence="10">
    <location>
        <begin position="391"/>
        <end position="400"/>
    </location>
</feature>
<evidence type="ECO:0000256" key="7">
    <source>
        <dbReference type="ARBA" id="ARBA00023014"/>
    </source>
</evidence>
<keyword evidence="4" id="KW-0004">4Fe-4S</keyword>
<keyword evidence="6" id="KW-0408">Iron</keyword>
<dbReference type="InterPro" id="IPR003265">
    <property type="entry name" value="HhH-GPD_domain"/>
</dbReference>
<keyword evidence="8" id="KW-0238">DNA-binding</keyword>
<keyword evidence="7" id="KW-0411">Iron-sulfur</keyword>
<dbReference type="GO" id="GO:0003677">
    <property type="term" value="F:DNA binding"/>
    <property type="evidence" value="ECO:0007669"/>
    <property type="project" value="UniProtKB-KW"/>
</dbReference>
<feature type="region of interest" description="Disordered" evidence="10">
    <location>
        <begin position="582"/>
        <end position="662"/>
    </location>
</feature>
<dbReference type="AlphaFoldDB" id="A0AAN9I988"/>
<evidence type="ECO:0000256" key="5">
    <source>
        <dbReference type="ARBA" id="ARBA00022723"/>
    </source>
</evidence>
<accession>A0AAN9I988</accession>
<comment type="cofactor">
    <cofactor evidence="1">
        <name>[4Fe-4S] cluster</name>
        <dbReference type="ChEBI" id="CHEBI:49883"/>
    </cofactor>
</comment>
<dbReference type="InterPro" id="IPR044811">
    <property type="entry name" value="DME/ROS1"/>
</dbReference>
<comment type="subcellular location">
    <subcellularLocation>
        <location evidence="2">Nucleus</location>
    </subcellularLocation>
</comment>